<dbReference type="InterPro" id="IPR052827">
    <property type="entry name" value="CHS_Export/Cell_Fusion_Reg"/>
</dbReference>
<feature type="compositionally biased region" description="Low complexity" evidence="1">
    <location>
        <begin position="282"/>
        <end position="298"/>
    </location>
</feature>
<proteinExistence type="predicted"/>
<comment type="caution">
    <text evidence="4">The sequence shown here is derived from an EMBL/GenBank/DDBJ whole genome shotgun (WGS) entry which is preliminary data.</text>
</comment>
<dbReference type="GO" id="GO:0000747">
    <property type="term" value="P:conjugation with cellular fusion"/>
    <property type="evidence" value="ECO:0007669"/>
    <property type="project" value="TreeGrafter"/>
</dbReference>
<dbReference type="Proteomes" id="UP000736335">
    <property type="component" value="Unassembled WGS sequence"/>
</dbReference>
<dbReference type="OrthoDB" id="245697at2759"/>
<keyword evidence="5" id="KW-1185">Reference proteome</keyword>
<dbReference type="Gene3D" id="6.20.120.50">
    <property type="match status" value="1"/>
</dbReference>
<reference evidence="4" key="1">
    <citation type="journal article" date="2020" name="Nat. Commun.">
        <title>Large-scale genome sequencing of mycorrhizal fungi provides insights into the early evolution of symbiotic traits.</title>
        <authorList>
            <person name="Miyauchi S."/>
            <person name="Kiss E."/>
            <person name="Kuo A."/>
            <person name="Drula E."/>
            <person name="Kohler A."/>
            <person name="Sanchez-Garcia M."/>
            <person name="Morin E."/>
            <person name="Andreopoulos B."/>
            <person name="Barry K.W."/>
            <person name="Bonito G."/>
            <person name="Buee M."/>
            <person name="Carver A."/>
            <person name="Chen C."/>
            <person name="Cichocki N."/>
            <person name="Clum A."/>
            <person name="Culley D."/>
            <person name="Crous P.W."/>
            <person name="Fauchery L."/>
            <person name="Girlanda M."/>
            <person name="Hayes R.D."/>
            <person name="Keri Z."/>
            <person name="LaButti K."/>
            <person name="Lipzen A."/>
            <person name="Lombard V."/>
            <person name="Magnuson J."/>
            <person name="Maillard F."/>
            <person name="Murat C."/>
            <person name="Nolan M."/>
            <person name="Ohm R.A."/>
            <person name="Pangilinan J."/>
            <person name="Pereira M.F."/>
            <person name="Perotto S."/>
            <person name="Peter M."/>
            <person name="Pfister S."/>
            <person name="Riley R."/>
            <person name="Sitrit Y."/>
            <person name="Stielow J.B."/>
            <person name="Szollosi G."/>
            <person name="Zifcakova L."/>
            <person name="Stursova M."/>
            <person name="Spatafora J.W."/>
            <person name="Tedersoo L."/>
            <person name="Vaario L.M."/>
            <person name="Yamada A."/>
            <person name="Yan M."/>
            <person name="Wang P."/>
            <person name="Xu J."/>
            <person name="Bruns T."/>
            <person name="Baldrian P."/>
            <person name="Vilgalys R."/>
            <person name="Dunand C."/>
            <person name="Henrissat B."/>
            <person name="Grigoriev I.V."/>
            <person name="Hibbett D."/>
            <person name="Nagy L.G."/>
            <person name="Martin F.M."/>
        </authorList>
    </citation>
    <scope>NUCLEOTIDE SEQUENCE</scope>
    <source>
        <strain evidence="4">UH-Tt-Lm1</strain>
    </source>
</reference>
<evidence type="ECO:0000259" key="3">
    <source>
        <dbReference type="PROSITE" id="PS50853"/>
    </source>
</evidence>
<dbReference type="GO" id="GO:0006893">
    <property type="term" value="P:Golgi to plasma membrane transport"/>
    <property type="evidence" value="ECO:0007669"/>
    <property type="project" value="TreeGrafter"/>
</dbReference>
<dbReference type="AlphaFoldDB" id="A0A9P6H8Z4"/>
<feature type="compositionally biased region" description="Acidic residues" evidence="1">
    <location>
        <begin position="452"/>
        <end position="465"/>
    </location>
</feature>
<name>A0A9P6H8Z4_9AGAM</name>
<dbReference type="Pfam" id="PF16892">
    <property type="entry name" value="CHS5_N"/>
    <property type="match status" value="1"/>
</dbReference>
<dbReference type="GO" id="GO:0046983">
    <property type="term" value="F:protein dimerization activity"/>
    <property type="evidence" value="ECO:0007669"/>
    <property type="project" value="InterPro"/>
</dbReference>
<dbReference type="PROSITE" id="PS50172">
    <property type="entry name" value="BRCT"/>
    <property type="match status" value="1"/>
</dbReference>
<feature type="region of interest" description="Disordered" evidence="1">
    <location>
        <begin position="280"/>
        <end position="465"/>
    </location>
</feature>
<dbReference type="Gene3D" id="3.40.50.10190">
    <property type="entry name" value="BRCT domain"/>
    <property type="match status" value="1"/>
</dbReference>
<dbReference type="CDD" id="cd00063">
    <property type="entry name" value="FN3"/>
    <property type="match status" value="1"/>
</dbReference>
<dbReference type="InterPro" id="IPR036116">
    <property type="entry name" value="FN3_sf"/>
</dbReference>
<dbReference type="PANTHER" id="PTHR47351:SF1">
    <property type="entry name" value="CHITIN BIOSYNTHESIS PROTEIN CHS5"/>
    <property type="match status" value="1"/>
</dbReference>
<dbReference type="Pfam" id="PF00533">
    <property type="entry name" value="BRCT"/>
    <property type="match status" value="1"/>
</dbReference>
<dbReference type="InterPro" id="IPR001357">
    <property type="entry name" value="BRCT_dom"/>
</dbReference>
<protein>
    <submittedName>
        <fullName evidence="4">Fibronectin type III/BRCA1 domain-containing protein</fullName>
    </submittedName>
</protein>
<dbReference type="InterPro" id="IPR031669">
    <property type="entry name" value="Fn3_2"/>
</dbReference>
<sequence>MAPPPSQESFTFTVGKLDAGMAILLGERAHLIEFPSLLLPPGVTAGSIVNIAVQQNHAEEKKRDDEFWSLQDEILEMFGKRSPEPPKLNLRNVTQTSITLEWSPLQLSTSKLRSLDIYKNRQRLASIPSPLQNTSTKLSGLELDMEYSIQLVLRTTGGTFPSNIVRVKTHTTMNTSGIRVCFGTIQDPELLKQAEAALQEMDASWSNKIQIDTTHFVCTTPTATPTAVQASGGTVGVSSPGVEYQRALQLSIPIVQPQWILACLTEKRRVMVPIQQFYLGNPQTPSSSSYPRPQSMSQASLTSTNASAQPKTHPNHQSLPAAHTSPPSSGVNQHTPPSHATLESMSEETEEKLDEEEGETSKQPTRTSRRREGTMNKSFKFPPDPTNSEPAPPVPGIKDLPATTQESGPMAEGKRARKSKDSNEVVMVVSPSVEVLPPPPIEKEGTIASVSDFDEVGETEEISLN</sequence>
<accession>A0A9P6H8Z4</accession>
<organism evidence="4 5">
    <name type="scientific">Thelephora terrestris</name>
    <dbReference type="NCBI Taxonomy" id="56493"/>
    <lineage>
        <taxon>Eukaryota</taxon>
        <taxon>Fungi</taxon>
        <taxon>Dikarya</taxon>
        <taxon>Basidiomycota</taxon>
        <taxon>Agaricomycotina</taxon>
        <taxon>Agaricomycetes</taxon>
        <taxon>Thelephorales</taxon>
        <taxon>Thelephoraceae</taxon>
        <taxon>Thelephora</taxon>
    </lineage>
</organism>
<dbReference type="InterPro" id="IPR036420">
    <property type="entry name" value="BRCT_dom_sf"/>
</dbReference>
<dbReference type="PROSITE" id="PS50853">
    <property type="entry name" value="FN3"/>
    <property type="match status" value="1"/>
</dbReference>
<dbReference type="SMART" id="SM00292">
    <property type="entry name" value="BRCT"/>
    <property type="match status" value="1"/>
</dbReference>
<evidence type="ECO:0000259" key="2">
    <source>
        <dbReference type="PROSITE" id="PS50172"/>
    </source>
</evidence>
<dbReference type="InterPro" id="IPR013783">
    <property type="entry name" value="Ig-like_fold"/>
</dbReference>
<feature type="compositionally biased region" description="Pro residues" evidence="1">
    <location>
        <begin position="382"/>
        <end position="395"/>
    </location>
</feature>
<dbReference type="SUPFAM" id="SSF52113">
    <property type="entry name" value="BRCT domain"/>
    <property type="match status" value="1"/>
</dbReference>
<feature type="compositionally biased region" description="Polar residues" evidence="1">
    <location>
        <begin position="325"/>
        <end position="338"/>
    </location>
</feature>
<dbReference type="InterPro" id="IPR031673">
    <property type="entry name" value="Chs5_N"/>
</dbReference>
<evidence type="ECO:0000256" key="1">
    <source>
        <dbReference type="SAM" id="MobiDB-lite"/>
    </source>
</evidence>
<gene>
    <name evidence="4" type="ORF">BJ322DRAFT_1162127</name>
</gene>
<dbReference type="Pfam" id="PF16893">
    <property type="entry name" value="fn3_2"/>
    <property type="match status" value="1"/>
</dbReference>
<feature type="compositionally biased region" description="Acidic residues" evidence="1">
    <location>
        <begin position="345"/>
        <end position="358"/>
    </location>
</feature>
<dbReference type="Gene3D" id="2.60.40.10">
    <property type="entry name" value="Immunoglobulins"/>
    <property type="match status" value="1"/>
</dbReference>
<evidence type="ECO:0000313" key="5">
    <source>
        <dbReference type="Proteomes" id="UP000736335"/>
    </source>
</evidence>
<dbReference type="CDD" id="cd13945">
    <property type="entry name" value="Chs5_N"/>
    <property type="match status" value="1"/>
</dbReference>
<feature type="domain" description="BRCT" evidence="2">
    <location>
        <begin position="170"/>
        <end position="270"/>
    </location>
</feature>
<dbReference type="GO" id="GO:0005802">
    <property type="term" value="C:trans-Golgi network"/>
    <property type="evidence" value="ECO:0007669"/>
    <property type="project" value="TreeGrafter"/>
</dbReference>
<dbReference type="EMBL" id="WIUZ02000014">
    <property type="protein sequence ID" value="KAF9781095.1"/>
    <property type="molecule type" value="Genomic_DNA"/>
</dbReference>
<feature type="compositionally biased region" description="Polar residues" evidence="1">
    <location>
        <begin position="299"/>
        <end position="318"/>
    </location>
</feature>
<dbReference type="PANTHER" id="PTHR47351">
    <property type="entry name" value="CHITIN BIOSYNTHESIS PROTEIN CHS5"/>
    <property type="match status" value="1"/>
</dbReference>
<reference evidence="4" key="2">
    <citation type="submission" date="2020-11" db="EMBL/GenBank/DDBJ databases">
        <authorList>
            <consortium name="DOE Joint Genome Institute"/>
            <person name="Kuo A."/>
            <person name="Miyauchi S."/>
            <person name="Kiss E."/>
            <person name="Drula E."/>
            <person name="Kohler A."/>
            <person name="Sanchez-Garcia M."/>
            <person name="Andreopoulos B."/>
            <person name="Barry K.W."/>
            <person name="Bonito G."/>
            <person name="Buee M."/>
            <person name="Carver A."/>
            <person name="Chen C."/>
            <person name="Cichocki N."/>
            <person name="Clum A."/>
            <person name="Culley D."/>
            <person name="Crous P.W."/>
            <person name="Fauchery L."/>
            <person name="Girlanda M."/>
            <person name="Hayes R."/>
            <person name="Keri Z."/>
            <person name="Labutti K."/>
            <person name="Lipzen A."/>
            <person name="Lombard V."/>
            <person name="Magnuson J."/>
            <person name="Maillard F."/>
            <person name="Morin E."/>
            <person name="Murat C."/>
            <person name="Nolan M."/>
            <person name="Ohm R."/>
            <person name="Pangilinan J."/>
            <person name="Pereira M."/>
            <person name="Perotto S."/>
            <person name="Peter M."/>
            <person name="Riley R."/>
            <person name="Sitrit Y."/>
            <person name="Stielow B."/>
            <person name="Szollosi G."/>
            <person name="Zifcakova L."/>
            <person name="Stursova M."/>
            <person name="Spatafora J.W."/>
            <person name="Tedersoo L."/>
            <person name="Vaario L.-M."/>
            <person name="Yamada A."/>
            <person name="Yan M."/>
            <person name="Wang P."/>
            <person name="Xu J."/>
            <person name="Bruns T."/>
            <person name="Baldrian P."/>
            <person name="Vilgalys R."/>
            <person name="Henrissat B."/>
            <person name="Grigoriev I.V."/>
            <person name="Hibbett D."/>
            <person name="Nagy L.G."/>
            <person name="Martin F.M."/>
        </authorList>
    </citation>
    <scope>NUCLEOTIDE SEQUENCE</scope>
    <source>
        <strain evidence="4">UH-Tt-Lm1</strain>
    </source>
</reference>
<dbReference type="SUPFAM" id="SSF49265">
    <property type="entry name" value="Fibronectin type III"/>
    <property type="match status" value="1"/>
</dbReference>
<feature type="domain" description="Fibronectin type-III" evidence="3">
    <location>
        <begin position="82"/>
        <end position="175"/>
    </location>
</feature>
<dbReference type="GO" id="GO:0034044">
    <property type="term" value="C:exomer complex"/>
    <property type="evidence" value="ECO:0007669"/>
    <property type="project" value="TreeGrafter"/>
</dbReference>
<dbReference type="SMART" id="SM00060">
    <property type="entry name" value="FN3"/>
    <property type="match status" value="1"/>
</dbReference>
<evidence type="ECO:0000313" key="4">
    <source>
        <dbReference type="EMBL" id="KAF9781095.1"/>
    </source>
</evidence>
<feature type="compositionally biased region" description="Low complexity" evidence="1">
    <location>
        <begin position="424"/>
        <end position="435"/>
    </location>
</feature>
<dbReference type="InterPro" id="IPR003961">
    <property type="entry name" value="FN3_dom"/>
</dbReference>